<dbReference type="Gene3D" id="6.10.250.330">
    <property type="match status" value="1"/>
</dbReference>
<name>A0A450S728_9GAMM</name>
<evidence type="ECO:0000256" key="2">
    <source>
        <dbReference type="RuleBase" id="RU362080"/>
    </source>
</evidence>
<evidence type="ECO:0000256" key="1">
    <source>
        <dbReference type="ARBA" id="ARBA00009981"/>
    </source>
</evidence>
<dbReference type="Pfam" id="PF02604">
    <property type="entry name" value="PhdYeFM_antitox"/>
    <property type="match status" value="1"/>
</dbReference>
<dbReference type="InterPro" id="IPR036165">
    <property type="entry name" value="YefM-like_sf"/>
</dbReference>
<dbReference type="EMBL" id="CAADEY010000019">
    <property type="protein sequence ID" value="VFJ47702.1"/>
    <property type="molecule type" value="Genomic_DNA"/>
</dbReference>
<accession>A0A450S728</accession>
<dbReference type="InterPro" id="IPR006442">
    <property type="entry name" value="Antitoxin_Phd/YefM"/>
</dbReference>
<reference evidence="3" key="1">
    <citation type="submission" date="2019-02" db="EMBL/GenBank/DDBJ databases">
        <authorList>
            <person name="Gruber-Vodicka R. H."/>
            <person name="Seah K. B. B."/>
        </authorList>
    </citation>
    <scope>NUCLEOTIDE SEQUENCE</scope>
    <source>
        <strain evidence="3">BECK_DK161</strain>
    </source>
</reference>
<dbReference type="Gene3D" id="3.40.1620.10">
    <property type="entry name" value="YefM-like domain"/>
    <property type="match status" value="1"/>
</dbReference>
<dbReference type="SUPFAM" id="SSF143120">
    <property type="entry name" value="YefM-like"/>
    <property type="match status" value="1"/>
</dbReference>
<sequence length="84" mass="9392">MEAATTTHASRNRDSLIDRVTADTEPMILCNDKGNRVVLMSFGEFSSWQETLYLLSNPANAEHLRQSIREAEAGLVAERELIKA</sequence>
<dbReference type="AlphaFoldDB" id="A0A450S728"/>
<evidence type="ECO:0000313" key="3">
    <source>
        <dbReference type="EMBL" id="VFJ47702.1"/>
    </source>
</evidence>
<proteinExistence type="inferred from homology"/>
<protein>
    <recommendedName>
        <fullName evidence="2">Antitoxin</fullName>
    </recommendedName>
</protein>
<organism evidence="3">
    <name type="scientific">Candidatus Kentrum sp. DK</name>
    <dbReference type="NCBI Taxonomy" id="2126562"/>
    <lineage>
        <taxon>Bacteria</taxon>
        <taxon>Pseudomonadati</taxon>
        <taxon>Pseudomonadota</taxon>
        <taxon>Gammaproteobacteria</taxon>
        <taxon>Candidatus Kentrum</taxon>
    </lineage>
</organism>
<gene>
    <name evidence="3" type="ORF">BECKDK2373C_GA0170839_10199</name>
</gene>
<comment type="similarity">
    <text evidence="1 2">Belongs to the phD/YefM antitoxin family.</text>
</comment>
<dbReference type="PANTHER" id="PTHR33713">
    <property type="entry name" value="ANTITOXIN YAFN-RELATED"/>
    <property type="match status" value="1"/>
</dbReference>
<dbReference type="InterPro" id="IPR051405">
    <property type="entry name" value="phD/YefM_antitoxin"/>
</dbReference>
<dbReference type="PANTHER" id="PTHR33713:SF6">
    <property type="entry name" value="ANTITOXIN YEFM"/>
    <property type="match status" value="1"/>
</dbReference>
<comment type="function">
    <text evidence="2">Antitoxin component of a type II toxin-antitoxin (TA) system.</text>
</comment>